<evidence type="ECO:0000313" key="2">
    <source>
        <dbReference type="EMBL" id="OQR80190.1"/>
    </source>
</evidence>
<dbReference type="AlphaFoldDB" id="A0A1V9Y397"/>
<accession>A0A1V9Y397</accession>
<proteinExistence type="predicted"/>
<protein>
    <submittedName>
        <fullName evidence="2">Uncharacterized protein</fullName>
    </submittedName>
</protein>
<feature type="region of interest" description="Disordered" evidence="1">
    <location>
        <begin position="1"/>
        <end position="21"/>
    </location>
</feature>
<keyword evidence="3" id="KW-1185">Reference proteome</keyword>
<name>A0A1V9Y397_9ACAR</name>
<dbReference type="EMBL" id="MNPL01000246">
    <property type="protein sequence ID" value="OQR80190.1"/>
    <property type="molecule type" value="Genomic_DNA"/>
</dbReference>
<reference evidence="2 3" key="1">
    <citation type="journal article" date="2017" name="Gigascience">
        <title>Draft genome of the honey bee ectoparasitic mite, Tropilaelaps mercedesae, is shaped by the parasitic life history.</title>
        <authorList>
            <person name="Dong X."/>
            <person name="Armstrong S.D."/>
            <person name="Xia D."/>
            <person name="Makepeace B.L."/>
            <person name="Darby A.C."/>
            <person name="Kadowaki T."/>
        </authorList>
    </citation>
    <scope>NUCLEOTIDE SEQUENCE [LARGE SCALE GENOMIC DNA]</scope>
    <source>
        <strain evidence="2">Wuxi-XJTLU</strain>
    </source>
</reference>
<organism evidence="2 3">
    <name type="scientific">Tropilaelaps mercedesae</name>
    <dbReference type="NCBI Taxonomy" id="418985"/>
    <lineage>
        <taxon>Eukaryota</taxon>
        <taxon>Metazoa</taxon>
        <taxon>Ecdysozoa</taxon>
        <taxon>Arthropoda</taxon>
        <taxon>Chelicerata</taxon>
        <taxon>Arachnida</taxon>
        <taxon>Acari</taxon>
        <taxon>Parasitiformes</taxon>
        <taxon>Mesostigmata</taxon>
        <taxon>Gamasina</taxon>
        <taxon>Dermanyssoidea</taxon>
        <taxon>Laelapidae</taxon>
        <taxon>Tropilaelaps</taxon>
    </lineage>
</organism>
<dbReference type="Proteomes" id="UP000192247">
    <property type="component" value="Unassembled WGS sequence"/>
</dbReference>
<evidence type="ECO:0000313" key="3">
    <source>
        <dbReference type="Proteomes" id="UP000192247"/>
    </source>
</evidence>
<gene>
    <name evidence="2" type="ORF">BIW11_02433</name>
</gene>
<evidence type="ECO:0000256" key="1">
    <source>
        <dbReference type="SAM" id="MobiDB-lite"/>
    </source>
</evidence>
<comment type="caution">
    <text evidence="2">The sequence shown here is derived from an EMBL/GenBank/DDBJ whole genome shotgun (WGS) entry which is preliminary data.</text>
</comment>
<sequence>MTTMMPQLRPAGKPTPENVKSATLEVQLRLVAVDRENLLEQPESPKVVPPAAVEIMVTIEVPTVPTRHQRHSMKRKPWSSFLRLRKITSENLRQCSIHMKR</sequence>
<dbReference type="InParanoid" id="A0A1V9Y397"/>